<dbReference type="AlphaFoldDB" id="A0A3N4I058"/>
<sequence>MKHCSASLDLVNGDSYPVNYTIHRRISPSSQLRSHKPVLARLSWTLSLPSISAMLLVNSFYSGYRTPSHSMGRGTGEGVARKFEVASPRSCTLACVCGHDYGASITKEAQYSEQGYSAVVVVAMHTSYMLCLHQERQLCQMYRNRGNQPLLWLSPSRYSSMIQGLKVYSSL</sequence>
<gene>
    <name evidence="1" type="ORF">BJ508DRAFT_152615</name>
</gene>
<evidence type="ECO:0000313" key="1">
    <source>
        <dbReference type="EMBL" id="RPA78766.1"/>
    </source>
</evidence>
<dbReference type="Proteomes" id="UP000275078">
    <property type="component" value="Unassembled WGS sequence"/>
</dbReference>
<reference evidence="1 2" key="1">
    <citation type="journal article" date="2018" name="Nat. Ecol. Evol.">
        <title>Pezizomycetes genomes reveal the molecular basis of ectomycorrhizal truffle lifestyle.</title>
        <authorList>
            <person name="Murat C."/>
            <person name="Payen T."/>
            <person name="Noel B."/>
            <person name="Kuo A."/>
            <person name="Morin E."/>
            <person name="Chen J."/>
            <person name="Kohler A."/>
            <person name="Krizsan K."/>
            <person name="Balestrini R."/>
            <person name="Da Silva C."/>
            <person name="Montanini B."/>
            <person name="Hainaut M."/>
            <person name="Levati E."/>
            <person name="Barry K.W."/>
            <person name="Belfiori B."/>
            <person name="Cichocki N."/>
            <person name="Clum A."/>
            <person name="Dockter R.B."/>
            <person name="Fauchery L."/>
            <person name="Guy J."/>
            <person name="Iotti M."/>
            <person name="Le Tacon F."/>
            <person name="Lindquist E.A."/>
            <person name="Lipzen A."/>
            <person name="Malagnac F."/>
            <person name="Mello A."/>
            <person name="Molinier V."/>
            <person name="Miyauchi S."/>
            <person name="Poulain J."/>
            <person name="Riccioni C."/>
            <person name="Rubini A."/>
            <person name="Sitrit Y."/>
            <person name="Splivallo R."/>
            <person name="Traeger S."/>
            <person name="Wang M."/>
            <person name="Zifcakova L."/>
            <person name="Wipf D."/>
            <person name="Zambonelli A."/>
            <person name="Paolocci F."/>
            <person name="Nowrousian M."/>
            <person name="Ottonello S."/>
            <person name="Baldrian P."/>
            <person name="Spatafora J.W."/>
            <person name="Henrissat B."/>
            <person name="Nagy L.G."/>
            <person name="Aury J.M."/>
            <person name="Wincker P."/>
            <person name="Grigoriev I.V."/>
            <person name="Bonfante P."/>
            <person name="Martin F.M."/>
        </authorList>
    </citation>
    <scope>NUCLEOTIDE SEQUENCE [LARGE SCALE GENOMIC DNA]</scope>
    <source>
        <strain evidence="1 2">RN42</strain>
    </source>
</reference>
<proteinExistence type="predicted"/>
<evidence type="ECO:0000313" key="2">
    <source>
        <dbReference type="Proteomes" id="UP000275078"/>
    </source>
</evidence>
<dbReference type="EMBL" id="ML119707">
    <property type="protein sequence ID" value="RPA78766.1"/>
    <property type="molecule type" value="Genomic_DNA"/>
</dbReference>
<keyword evidence="2" id="KW-1185">Reference proteome</keyword>
<accession>A0A3N4I058</accession>
<name>A0A3N4I058_ASCIM</name>
<protein>
    <submittedName>
        <fullName evidence="1">Uncharacterized protein</fullName>
    </submittedName>
</protein>
<organism evidence="1 2">
    <name type="scientific">Ascobolus immersus RN42</name>
    <dbReference type="NCBI Taxonomy" id="1160509"/>
    <lineage>
        <taxon>Eukaryota</taxon>
        <taxon>Fungi</taxon>
        <taxon>Dikarya</taxon>
        <taxon>Ascomycota</taxon>
        <taxon>Pezizomycotina</taxon>
        <taxon>Pezizomycetes</taxon>
        <taxon>Pezizales</taxon>
        <taxon>Ascobolaceae</taxon>
        <taxon>Ascobolus</taxon>
    </lineage>
</organism>